<evidence type="ECO:0000259" key="9">
    <source>
        <dbReference type="Pfam" id="PF01764"/>
    </source>
</evidence>
<evidence type="ECO:0000256" key="7">
    <source>
        <dbReference type="ARBA" id="ARBA00037991"/>
    </source>
</evidence>
<keyword evidence="3" id="KW-0624">Polysaccharide degradation</keyword>
<keyword evidence="5 10" id="KW-0378">Hydrolase</keyword>
<comment type="catalytic activity">
    <reaction evidence="6">
        <text>feruloyl-polysaccharide + H2O = ferulate + polysaccharide.</text>
        <dbReference type="EC" id="3.1.1.73"/>
    </reaction>
</comment>
<name>A0A5N6TLR2_ASPAV</name>
<evidence type="ECO:0000256" key="6">
    <source>
        <dbReference type="ARBA" id="ARBA00034075"/>
    </source>
</evidence>
<keyword evidence="11" id="KW-1185">Reference proteome</keyword>
<dbReference type="InterPro" id="IPR051299">
    <property type="entry name" value="AB_hydrolase_lip/est"/>
</dbReference>
<dbReference type="GO" id="GO:0045493">
    <property type="term" value="P:xylan catabolic process"/>
    <property type="evidence" value="ECO:0007669"/>
    <property type="project" value="UniProtKB-KW"/>
</dbReference>
<dbReference type="InterPro" id="IPR002921">
    <property type="entry name" value="Fungal_lipase-type"/>
</dbReference>
<dbReference type="EMBL" id="ML742230">
    <property type="protein sequence ID" value="KAE8147031.1"/>
    <property type="molecule type" value="Genomic_DNA"/>
</dbReference>
<keyword evidence="2" id="KW-0719">Serine esterase</keyword>
<dbReference type="CDD" id="cd00519">
    <property type="entry name" value="Lipase_3"/>
    <property type="match status" value="1"/>
</dbReference>
<dbReference type="PANTHER" id="PTHR46640:SF1">
    <property type="entry name" value="FUNGAL LIPASE-LIKE DOMAIN-CONTAINING PROTEIN-RELATED"/>
    <property type="match status" value="1"/>
</dbReference>
<evidence type="ECO:0000256" key="1">
    <source>
        <dbReference type="ARBA" id="ARBA00013091"/>
    </source>
</evidence>
<dbReference type="SUPFAM" id="SSF53474">
    <property type="entry name" value="alpha/beta-Hydrolases"/>
    <property type="match status" value="1"/>
</dbReference>
<accession>A0A5N6TLR2</accession>
<evidence type="ECO:0000256" key="2">
    <source>
        <dbReference type="ARBA" id="ARBA00022487"/>
    </source>
</evidence>
<comment type="similarity">
    <text evidence="7">Belongs to the AB hydrolase superfamily. FaeA family.</text>
</comment>
<dbReference type="Pfam" id="PF01764">
    <property type="entry name" value="Lipase_3"/>
    <property type="match status" value="1"/>
</dbReference>
<gene>
    <name evidence="10" type="ORF">BDV25DRAFT_41613</name>
</gene>
<protein>
    <recommendedName>
        <fullName evidence="1">feruloyl esterase</fullName>
        <ecNumber evidence="1">3.1.1.73</ecNumber>
    </recommendedName>
    <alternativeName>
        <fullName evidence="8">Ferulic acid esterase A</fullName>
    </alternativeName>
</protein>
<dbReference type="InterPro" id="IPR029058">
    <property type="entry name" value="AB_hydrolase_fold"/>
</dbReference>
<keyword evidence="3" id="KW-0858">Xylan degradation</keyword>
<evidence type="ECO:0000256" key="8">
    <source>
        <dbReference type="ARBA" id="ARBA00041313"/>
    </source>
</evidence>
<dbReference type="GO" id="GO:0006629">
    <property type="term" value="P:lipid metabolic process"/>
    <property type="evidence" value="ECO:0007669"/>
    <property type="project" value="InterPro"/>
</dbReference>
<evidence type="ECO:0000313" key="11">
    <source>
        <dbReference type="Proteomes" id="UP000325780"/>
    </source>
</evidence>
<evidence type="ECO:0000256" key="5">
    <source>
        <dbReference type="ARBA" id="ARBA00022801"/>
    </source>
</evidence>
<proteinExistence type="inferred from homology"/>
<reference evidence="10 11" key="1">
    <citation type="submission" date="2019-04" db="EMBL/GenBank/DDBJ databases">
        <title>Friends and foes A comparative genomics study of 23 Aspergillus species from section Flavi.</title>
        <authorList>
            <consortium name="DOE Joint Genome Institute"/>
            <person name="Kjaerbolling I."/>
            <person name="Vesth T."/>
            <person name="Frisvad J.C."/>
            <person name="Nybo J.L."/>
            <person name="Theobald S."/>
            <person name="Kildgaard S."/>
            <person name="Isbrandt T."/>
            <person name="Kuo A."/>
            <person name="Sato A."/>
            <person name="Lyhne E.K."/>
            <person name="Kogle M.E."/>
            <person name="Wiebenga A."/>
            <person name="Kun R.S."/>
            <person name="Lubbers R.J."/>
            <person name="Makela M.R."/>
            <person name="Barry K."/>
            <person name="Chovatia M."/>
            <person name="Clum A."/>
            <person name="Daum C."/>
            <person name="Haridas S."/>
            <person name="He G."/>
            <person name="LaButti K."/>
            <person name="Lipzen A."/>
            <person name="Mondo S."/>
            <person name="Riley R."/>
            <person name="Salamov A."/>
            <person name="Simmons B.A."/>
            <person name="Magnuson J.K."/>
            <person name="Henrissat B."/>
            <person name="Mortensen U.H."/>
            <person name="Larsen T.O."/>
            <person name="Devries R.P."/>
            <person name="Grigoriev I.V."/>
            <person name="Machida M."/>
            <person name="Baker S.E."/>
            <person name="Andersen M.R."/>
        </authorList>
    </citation>
    <scope>NUCLEOTIDE SEQUENCE [LARGE SCALE GENOMIC DNA]</scope>
    <source>
        <strain evidence="10 11">IBT 18842</strain>
    </source>
</reference>
<keyword evidence="3" id="KW-0119">Carbohydrate metabolism</keyword>
<dbReference type="GO" id="GO:0030600">
    <property type="term" value="F:feruloyl esterase activity"/>
    <property type="evidence" value="ECO:0007669"/>
    <property type="project" value="UniProtKB-EC"/>
</dbReference>
<evidence type="ECO:0000313" key="10">
    <source>
        <dbReference type="EMBL" id="KAE8147031.1"/>
    </source>
</evidence>
<dbReference type="EC" id="3.1.1.73" evidence="1"/>
<keyword evidence="4" id="KW-0732">Signal</keyword>
<organism evidence="10 11">
    <name type="scientific">Aspergillus avenaceus</name>
    <dbReference type="NCBI Taxonomy" id="36643"/>
    <lineage>
        <taxon>Eukaryota</taxon>
        <taxon>Fungi</taxon>
        <taxon>Dikarya</taxon>
        <taxon>Ascomycota</taxon>
        <taxon>Pezizomycotina</taxon>
        <taxon>Eurotiomycetes</taxon>
        <taxon>Eurotiomycetidae</taxon>
        <taxon>Eurotiales</taxon>
        <taxon>Aspergillaceae</taxon>
        <taxon>Aspergillus</taxon>
        <taxon>Aspergillus subgen. Circumdati</taxon>
    </lineage>
</organism>
<dbReference type="Proteomes" id="UP000325780">
    <property type="component" value="Unassembled WGS sequence"/>
</dbReference>
<feature type="domain" description="Fungal lipase-type" evidence="9">
    <location>
        <begin position="121"/>
        <end position="277"/>
    </location>
</feature>
<dbReference type="PANTHER" id="PTHR46640">
    <property type="entry name" value="TRIACYLGLYCEROL LIPASE, PUTATIVE (AFU_ORTHOLOGUE AFUA_6G06510)-RELATED"/>
    <property type="match status" value="1"/>
</dbReference>
<dbReference type="AlphaFoldDB" id="A0A5N6TLR2"/>
<evidence type="ECO:0000256" key="3">
    <source>
        <dbReference type="ARBA" id="ARBA00022651"/>
    </source>
</evidence>
<evidence type="ECO:0000256" key="4">
    <source>
        <dbReference type="ARBA" id="ARBA00022729"/>
    </source>
</evidence>
<dbReference type="OrthoDB" id="406844at2759"/>
<sequence>MAIMATDQIFLTCVIILLYVLPITTKAIAVPLKTTQDPAHSQSNRAVSPRLFDTLEELSRIVDVSYCIGTTGVHQPFDCLSRCKEFPGFELITTWSTGHLISDSCGYIALSHPPHPKRILVAFRGTYSITDTIIDLSAYPQAYVPYMPKDGDDKDVPECSNCTVHAGFLTSWLNTRTIVLDHVSAAREQYLDYEVVLVGHSLGGAVAALAGLEMQIRGWQPRVTTFGEPKVGNREFVQFLDKAFNLGSFSSAPSNAEQWQFRRVTHANDPVPLLPFERWGYDMHAGEIFISKDTLPPSLSDVKLCDGNRDMRCIYGAESTVASKINALKFRTTCGKWRSGISNPANRAALISRSSDQEVMGVTSDIERHQMPFGLPWNLIPSKFRLWELFFAHRDYFWRLGLCVPGGDPSGWRLGYWSENL</sequence>
<dbReference type="Gene3D" id="3.40.50.1820">
    <property type="entry name" value="alpha/beta hydrolase"/>
    <property type="match status" value="1"/>
</dbReference>